<sequence>PFFNTSEMFFIYAKLYASIGNIEKTVEYLKKAEGAGFSDWHRIMKEKDFEKAREDPRIKDFLKRKIQRTSMVRHAEGILSGYSLLG</sequence>
<feature type="non-terminal residue" evidence="1">
    <location>
        <position position="1"/>
    </location>
</feature>
<name>X1FHV9_9ZZZZ</name>
<accession>X1FHV9</accession>
<dbReference type="NCBIfam" id="NF047558">
    <property type="entry name" value="TPR_END_plus"/>
    <property type="match status" value="1"/>
</dbReference>
<dbReference type="EMBL" id="BARU01007371">
    <property type="protein sequence ID" value="GAH44537.1"/>
    <property type="molecule type" value="Genomic_DNA"/>
</dbReference>
<comment type="caution">
    <text evidence="1">The sequence shown here is derived from an EMBL/GenBank/DDBJ whole genome shotgun (WGS) entry which is preliminary data.</text>
</comment>
<dbReference type="AlphaFoldDB" id="X1FHV9"/>
<organism evidence="1">
    <name type="scientific">marine sediment metagenome</name>
    <dbReference type="NCBI Taxonomy" id="412755"/>
    <lineage>
        <taxon>unclassified sequences</taxon>
        <taxon>metagenomes</taxon>
        <taxon>ecological metagenomes</taxon>
    </lineage>
</organism>
<protein>
    <submittedName>
        <fullName evidence="1">Uncharacterized protein</fullName>
    </submittedName>
</protein>
<proteinExistence type="predicted"/>
<reference evidence="1" key="1">
    <citation type="journal article" date="2014" name="Front. Microbiol.">
        <title>High frequency of phylogenetically diverse reductive dehalogenase-homologous genes in deep subseafloor sedimentary metagenomes.</title>
        <authorList>
            <person name="Kawai M."/>
            <person name="Futagami T."/>
            <person name="Toyoda A."/>
            <person name="Takaki Y."/>
            <person name="Nishi S."/>
            <person name="Hori S."/>
            <person name="Arai W."/>
            <person name="Tsubouchi T."/>
            <person name="Morono Y."/>
            <person name="Uchiyama I."/>
            <person name="Ito T."/>
            <person name="Fujiyama A."/>
            <person name="Inagaki F."/>
            <person name="Takami H."/>
        </authorList>
    </citation>
    <scope>NUCLEOTIDE SEQUENCE</scope>
    <source>
        <strain evidence="1">Expedition CK06-06</strain>
    </source>
</reference>
<evidence type="ECO:0000313" key="1">
    <source>
        <dbReference type="EMBL" id="GAH44537.1"/>
    </source>
</evidence>
<gene>
    <name evidence="1" type="ORF">S03H2_14527</name>
</gene>